<dbReference type="SMART" id="SM00867">
    <property type="entry name" value="YceI"/>
    <property type="match status" value="1"/>
</dbReference>
<dbReference type="SUPFAM" id="SSF101874">
    <property type="entry name" value="YceI-like"/>
    <property type="match status" value="1"/>
</dbReference>
<dbReference type="PANTHER" id="PTHR34406">
    <property type="entry name" value="PROTEIN YCEI"/>
    <property type="match status" value="1"/>
</dbReference>
<comment type="caution">
    <text evidence="3">The sequence shown here is derived from an EMBL/GenBank/DDBJ whole genome shotgun (WGS) entry which is preliminary data.</text>
</comment>
<dbReference type="Gene3D" id="2.40.128.110">
    <property type="entry name" value="Lipid/polyisoprenoid-binding, YceI-like"/>
    <property type="match status" value="1"/>
</dbReference>
<proteinExistence type="predicted"/>
<feature type="domain" description="Lipid/polyisoprenoid-binding YceI-like" evidence="2">
    <location>
        <begin position="63"/>
        <end position="229"/>
    </location>
</feature>
<sequence>MDGHCGRNARTGPPGGRGRPRHVIAGAVRRHAASPRSQPMRILPIPLVLLILWSGAAAAEPRRYVIDPEHATVAFLVRHIGYASVLASFLKLEGAFTYDHDARTLDDLVVSIDARSVFSNHAARDEHVRGPDFLDSGRNPVIRFVGTRAEPTGDATGRVYGELTVRGTARPVEIAVTRNKMGPYPWGENYVVGISARTTLKRSDFGMTYGLEGDLVGDEVEVIIELEAIRRP</sequence>
<dbReference type="Proteomes" id="UP000584642">
    <property type="component" value="Unassembled WGS sequence"/>
</dbReference>
<dbReference type="Pfam" id="PF04264">
    <property type="entry name" value="YceI"/>
    <property type="match status" value="1"/>
</dbReference>
<reference evidence="3 4" key="1">
    <citation type="submission" date="2020-05" db="EMBL/GenBank/DDBJ databases">
        <title>Azospirillum oleiclasticum sp. nov, a nitrogen-fixing and heavy crude oil-emulsifying bacterium isolated from the crude oil of Yumen Oilfield.</title>
        <authorList>
            <person name="Wu D."/>
            <person name="Cai M."/>
            <person name="Zhang X."/>
        </authorList>
    </citation>
    <scope>NUCLEOTIDE SEQUENCE [LARGE SCALE GENOMIC DNA]</scope>
    <source>
        <strain evidence="3 4">ROY-1-1-2</strain>
    </source>
</reference>
<feature type="compositionally biased region" description="Low complexity" evidence="1">
    <location>
        <begin position="1"/>
        <end position="12"/>
    </location>
</feature>
<dbReference type="EMBL" id="JABFDB010000021">
    <property type="protein sequence ID" value="NYZ22800.1"/>
    <property type="molecule type" value="Genomic_DNA"/>
</dbReference>
<keyword evidence="4" id="KW-1185">Reference proteome</keyword>
<protein>
    <submittedName>
        <fullName evidence="3">YceI family protein</fullName>
    </submittedName>
</protein>
<evidence type="ECO:0000256" key="1">
    <source>
        <dbReference type="SAM" id="MobiDB-lite"/>
    </source>
</evidence>
<organism evidence="3 4">
    <name type="scientific">Azospirillum oleiclasticum</name>
    <dbReference type="NCBI Taxonomy" id="2735135"/>
    <lineage>
        <taxon>Bacteria</taxon>
        <taxon>Pseudomonadati</taxon>
        <taxon>Pseudomonadota</taxon>
        <taxon>Alphaproteobacteria</taxon>
        <taxon>Rhodospirillales</taxon>
        <taxon>Azospirillaceae</taxon>
        <taxon>Azospirillum</taxon>
    </lineage>
</organism>
<dbReference type="InterPro" id="IPR036761">
    <property type="entry name" value="TTHA0802/YceI-like_sf"/>
</dbReference>
<dbReference type="InterPro" id="IPR007372">
    <property type="entry name" value="Lipid/polyisoprenoid-bd_YceI"/>
</dbReference>
<evidence type="ECO:0000313" key="3">
    <source>
        <dbReference type="EMBL" id="NYZ22800.1"/>
    </source>
</evidence>
<evidence type="ECO:0000259" key="2">
    <source>
        <dbReference type="SMART" id="SM00867"/>
    </source>
</evidence>
<dbReference type="PANTHER" id="PTHR34406:SF1">
    <property type="entry name" value="PROTEIN YCEI"/>
    <property type="match status" value="1"/>
</dbReference>
<accession>A0ABX2TEN7</accession>
<gene>
    <name evidence="3" type="ORF">HND93_24080</name>
</gene>
<evidence type="ECO:0000313" key="4">
    <source>
        <dbReference type="Proteomes" id="UP000584642"/>
    </source>
</evidence>
<name>A0ABX2TEN7_9PROT</name>
<feature type="region of interest" description="Disordered" evidence="1">
    <location>
        <begin position="1"/>
        <end position="21"/>
    </location>
</feature>